<sequence length="406" mass="42801">MFPSLSLLLLPLLLTTTLAQNLTDNQISQVRSNLQQSAQQSWELGTEAEALTELDYPSLSVFSPLSLPPPTFFTSSPPSEVLSIAASVVHSRPAGPGPLIPADGAVGDPASIGVSVLLANYSHTPGGNFSAAAQAQLDYLLLAAPRSSSGAISHRADQVQLWADFVYMAPPFIAYYGAVTQNQTLLALAYEQISLYRQALRDSSGLWRHITLGSGVDDGHWATGNGWAAAGCLRVAMTIYFSGFGGEMGNEVNDLVAWAGEIVNAVWPYQQPNGTLLNYVDDPSSFADSSSTALLASVSFRLATLPSSLRSFHTIPSALRAQTLINSAGLSTDGWLQPVVDPYDYPLRGTKSPEGQAFVLLLQAAYSEWSAQGEQGESAARAVVGSGGVGWGNVVGLLIALLVGVC</sequence>
<evidence type="ECO:0000256" key="1">
    <source>
        <dbReference type="ARBA" id="ARBA00022801"/>
    </source>
</evidence>
<dbReference type="InterPro" id="IPR010905">
    <property type="entry name" value="Glyco_hydro_88"/>
</dbReference>
<dbReference type="GO" id="GO:0005975">
    <property type="term" value="P:carbohydrate metabolic process"/>
    <property type="evidence" value="ECO:0007669"/>
    <property type="project" value="InterPro"/>
</dbReference>
<reference evidence="3 4" key="1">
    <citation type="journal article" date="2012" name="Science">
        <title>The Paleozoic origin of enzymatic lignin decomposition reconstructed from 31 fungal genomes.</title>
        <authorList>
            <person name="Floudas D."/>
            <person name="Binder M."/>
            <person name="Riley R."/>
            <person name="Barry K."/>
            <person name="Blanchette R.A."/>
            <person name="Henrissat B."/>
            <person name="Martinez A.T."/>
            <person name="Otillar R."/>
            <person name="Spatafora J.W."/>
            <person name="Yadav J.S."/>
            <person name="Aerts A."/>
            <person name="Benoit I."/>
            <person name="Boyd A."/>
            <person name="Carlson A."/>
            <person name="Copeland A."/>
            <person name="Coutinho P.M."/>
            <person name="de Vries R.P."/>
            <person name="Ferreira P."/>
            <person name="Findley K."/>
            <person name="Foster B."/>
            <person name="Gaskell J."/>
            <person name="Glotzer D."/>
            <person name="Gorecki P."/>
            <person name="Heitman J."/>
            <person name="Hesse C."/>
            <person name="Hori C."/>
            <person name="Igarashi K."/>
            <person name="Jurgens J.A."/>
            <person name="Kallen N."/>
            <person name="Kersten P."/>
            <person name="Kohler A."/>
            <person name="Kuees U."/>
            <person name="Kumar T.K.A."/>
            <person name="Kuo A."/>
            <person name="LaButti K."/>
            <person name="Larrondo L.F."/>
            <person name="Lindquist E."/>
            <person name="Ling A."/>
            <person name="Lombard V."/>
            <person name="Lucas S."/>
            <person name="Lundell T."/>
            <person name="Martin R."/>
            <person name="McLaughlin D.J."/>
            <person name="Morgenstern I."/>
            <person name="Morin E."/>
            <person name="Murat C."/>
            <person name="Nagy L.G."/>
            <person name="Nolan M."/>
            <person name="Ohm R.A."/>
            <person name="Patyshakuliyeva A."/>
            <person name="Rokas A."/>
            <person name="Ruiz-Duenas F.J."/>
            <person name="Sabat G."/>
            <person name="Salamov A."/>
            <person name="Samejima M."/>
            <person name="Schmutz J."/>
            <person name="Slot J.C."/>
            <person name="St John F."/>
            <person name="Stenlid J."/>
            <person name="Sun H."/>
            <person name="Sun S."/>
            <person name="Syed K."/>
            <person name="Tsang A."/>
            <person name="Wiebenga A."/>
            <person name="Young D."/>
            <person name="Pisabarro A."/>
            <person name="Eastwood D.C."/>
            <person name="Martin F."/>
            <person name="Cullen D."/>
            <person name="Grigoriev I.V."/>
            <person name="Hibbett D.S."/>
        </authorList>
    </citation>
    <scope>NUCLEOTIDE SEQUENCE [LARGE SCALE GENOMIC DNA]</scope>
    <source>
        <strain evidence="3 4">DJM-731 SS1</strain>
    </source>
</reference>
<keyword evidence="3" id="KW-0326">Glycosidase</keyword>
<organism evidence="3 4">
    <name type="scientific">Dacryopinax primogenitus (strain DJM 731)</name>
    <name type="common">Brown rot fungus</name>
    <dbReference type="NCBI Taxonomy" id="1858805"/>
    <lineage>
        <taxon>Eukaryota</taxon>
        <taxon>Fungi</taxon>
        <taxon>Dikarya</taxon>
        <taxon>Basidiomycota</taxon>
        <taxon>Agaricomycotina</taxon>
        <taxon>Dacrymycetes</taxon>
        <taxon>Dacrymycetales</taxon>
        <taxon>Dacrymycetaceae</taxon>
        <taxon>Dacryopinax</taxon>
    </lineage>
</organism>
<dbReference type="PANTHER" id="PTHR41814">
    <property type="entry name" value="EXPRESSED PROTEIN"/>
    <property type="match status" value="1"/>
</dbReference>
<dbReference type="EMBL" id="JH795855">
    <property type="protein sequence ID" value="EJU06613.1"/>
    <property type="molecule type" value="Genomic_DNA"/>
</dbReference>
<accession>M5GH48</accession>
<dbReference type="RefSeq" id="XP_040633507.1">
    <property type="nucleotide sequence ID" value="XM_040776052.1"/>
</dbReference>
<feature type="signal peptide" evidence="2">
    <location>
        <begin position="1"/>
        <end position="19"/>
    </location>
</feature>
<evidence type="ECO:0000313" key="3">
    <source>
        <dbReference type="EMBL" id="EJU06613.1"/>
    </source>
</evidence>
<dbReference type="InterPro" id="IPR008928">
    <property type="entry name" value="6-hairpin_glycosidase_sf"/>
</dbReference>
<protein>
    <submittedName>
        <fullName evidence="3">Six-hairpin glycosidase</fullName>
    </submittedName>
</protein>
<dbReference type="InterPro" id="IPR012341">
    <property type="entry name" value="6hp_glycosidase-like_sf"/>
</dbReference>
<proteinExistence type="predicted"/>
<dbReference type="GeneID" id="63691114"/>
<dbReference type="Pfam" id="PF07470">
    <property type="entry name" value="Glyco_hydro_88"/>
    <property type="match status" value="1"/>
</dbReference>
<dbReference type="Gene3D" id="1.50.10.10">
    <property type="match status" value="1"/>
</dbReference>
<dbReference type="PANTHER" id="PTHR41814:SF1">
    <property type="entry name" value="CELLULASE"/>
    <property type="match status" value="1"/>
</dbReference>
<dbReference type="SUPFAM" id="SSF48208">
    <property type="entry name" value="Six-hairpin glycosidases"/>
    <property type="match status" value="1"/>
</dbReference>
<dbReference type="OMA" id="PEAQACH"/>
<gene>
    <name evidence="3" type="ORF">DACRYDRAFT_74147</name>
</gene>
<keyword evidence="4" id="KW-1185">Reference proteome</keyword>
<evidence type="ECO:0000256" key="2">
    <source>
        <dbReference type="SAM" id="SignalP"/>
    </source>
</evidence>
<dbReference type="HOGENOM" id="CLU_037534_0_0_1"/>
<keyword evidence="1" id="KW-0378">Hydrolase</keyword>
<dbReference type="GO" id="GO:0016798">
    <property type="term" value="F:hydrolase activity, acting on glycosyl bonds"/>
    <property type="evidence" value="ECO:0007669"/>
    <property type="project" value="UniProtKB-KW"/>
</dbReference>
<feature type="chain" id="PRO_5004067796" evidence="2">
    <location>
        <begin position="20"/>
        <end position="406"/>
    </location>
</feature>
<dbReference type="AlphaFoldDB" id="M5GH48"/>
<keyword evidence="2" id="KW-0732">Signal</keyword>
<evidence type="ECO:0000313" key="4">
    <source>
        <dbReference type="Proteomes" id="UP000030653"/>
    </source>
</evidence>
<dbReference type="OrthoDB" id="4138492at2759"/>
<dbReference type="Proteomes" id="UP000030653">
    <property type="component" value="Unassembled WGS sequence"/>
</dbReference>
<name>M5GH48_DACPD</name>